<keyword evidence="3" id="KW-1185">Reference proteome</keyword>
<gene>
    <name evidence="2" type="ORF">J3U87_27905</name>
</gene>
<sequence>MAITIVKALRPFVDFLEKYDVRTGIVNDLKIISWLCGKGWGYLMGYSDNHEHDRITVATFNDELRTLEKDLKDFLTGSVGNTPPLYKLNSQVKIIEAIVQSSLNNSPISLLPLWPRFASAELVILHASAQGISDGTFAFEDNDTLESRASLILGLTKSFYISCHDQMYQDSMNRIREVQGSVADQGVKLFDSGTGLELTTWITDNYELEEIKLAYYGLFVEVEWQLLNKTLILDLTECVEAGVADFLPQQPQGQPSRNRRSSQSRGMDCPSRKNRGRYGSSARSAPAVSRQRQVIPDETVTLDVQANIQTLQDHADVIPESTLQLITSGGSTPDQPQWSQNAEALSTLFGLGSAIFTVASAAFSFLAAPLTAVAGVFSGLSIFASISSQYGNDVQDQIQDAIQKNNIRQALLSYRSQMISILDCLYSTFYGDRWADLVYNYRDQFATLSPESDAYRALVTKLNSYDEALDQATTLTREMCYNLYNNKSLPVANVTFRLFVHSFCLYTNLLAGQVNIRGWSGYKTILGKQKEYTVPLSNLGSFLNLALNLLMSAVDRVFLDRKQDFRLKDTIGSILWYDDWLDTYVYDDRREVAVTDDFDRYDFHSTGSPPTWNERNKEYKYHSGFKSLKDYVAIRAGLRAVTKSFRNWGDNPVIDIVQLNQIYVEAKEAGVWKTPPELPIERYNRYFREKANIMIRKWQHASDVLKDFFDSSHFFWQSGTNQWPSYDKDLYDTESTNLNLEKELEFLHDPNINWYYDPTSDRDPLRTELFTQFYISREPR</sequence>
<reference evidence="2" key="1">
    <citation type="submission" date="2021-03" db="EMBL/GenBank/DDBJ databases">
        <title>Acanthopleuribacteraceae sp. M133.</title>
        <authorList>
            <person name="Wang G."/>
        </authorList>
    </citation>
    <scope>NUCLEOTIDE SEQUENCE</scope>
    <source>
        <strain evidence="2">M133</strain>
    </source>
</reference>
<evidence type="ECO:0000256" key="1">
    <source>
        <dbReference type="SAM" id="MobiDB-lite"/>
    </source>
</evidence>
<evidence type="ECO:0000313" key="3">
    <source>
        <dbReference type="Proteomes" id="UP000663929"/>
    </source>
</evidence>
<accession>A0A8A4TKR0</accession>
<evidence type="ECO:0000313" key="2">
    <source>
        <dbReference type="EMBL" id="QTD49428.1"/>
    </source>
</evidence>
<dbReference type="Proteomes" id="UP000663929">
    <property type="component" value="Chromosome"/>
</dbReference>
<dbReference type="KEGG" id="scor:J3U87_27905"/>
<dbReference type="AlphaFoldDB" id="A0A8A4TKR0"/>
<name>A0A8A4TKR0_SULCO</name>
<protein>
    <submittedName>
        <fullName evidence="2">Uncharacterized protein</fullName>
    </submittedName>
</protein>
<feature type="region of interest" description="Disordered" evidence="1">
    <location>
        <begin position="246"/>
        <end position="292"/>
    </location>
</feature>
<dbReference type="RefSeq" id="WP_237379062.1">
    <property type="nucleotide sequence ID" value="NZ_CP071793.1"/>
</dbReference>
<dbReference type="EMBL" id="CP071793">
    <property type="protein sequence ID" value="QTD49428.1"/>
    <property type="molecule type" value="Genomic_DNA"/>
</dbReference>
<proteinExistence type="predicted"/>
<organism evidence="2 3">
    <name type="scientific">Sulfidibacter corallicola</name>
    <dbReference type="NCBI Taxonomy" id="2818388"/>
    <lineage>
        <taxon>Bacteria</taxon>
        <taxon>Pseudomonadati</taxon>
        <taxon>Acidobacteriota</taxon>
        <taxon>Holophagae</taxon>
        <taxon>Acanthopleuribacterales</taxon>
        <taxon>Acanthopleuribacteraceae</taxon>
        <taxon>Sulfidibacter</taxon>
    </lineage>
</organism>